<dbReference type="Gene3D" id="3.40.50.300">
    <property type="entry name" value="P-loop containing nucleotide triphosphate hydrolases"/>
    <property type="match status" value="1"/>
</dbReference>
<organism evidence="6 7">
    <name type="scientific">Parvimonas micra</name>
    <dbReference type="NCBI Taxonomy" id="33033"/>
    <lineage>
        <taxon>Bacteria</taxon>
        <taxon>Bacillati</taxon>
        <taxon>Bacillota</taxon>
        <taxon>Tissierellia</taxon>
        <taxon>Tissierellales</taxon>
        <taxon>Peptoniphilaceae</taxon>
        <taxon>Parvimonas</taxon>
    </lineage>
</organism>
<dbReference type="InterPro" id="IPR003439">
    <property type="entry name" value="ABC_transporter-like_ATP-bd"/>
</dbReference>
<evidence type="ECO:0000313" key="7">
    <source>
        <dbReference type="Proteomes" id="UP001141458"/>
    </source>
</evidence>
<dbReference type="EMBL" id="JANDZV010000002">
    <property type="protein sequence ID" value="MCZ7407352.1"/>
    <property type="molecule type" value="Genomic_DNA"/>
</dbReference>
<dbReference type="PROSITE" id="PS00211">
    <property type="entry name" value="ABC_TRANSPORTER_1"/>
    <property type="match status" value="1"/>
</dbReference>
<evidence type="ECO:0000256" key="2">
    <source>
        <dbReference type="ARBA" id="ARBA00022448"/>
    </source>
</evidence>
<keyword evidence="4 6" id="KW-0067">ATP-binding</keyword>
<dbReference type="RefSeq" id="WP_269720631.1">
    <property type="nucleotide sequence ID" value="NZ_CP101407.1"/>
</dbReference>
<dbReference type="GO" id="GO:0016887">
    <property type="term" value="F:ATP hydrolysis activity"/>
    <property type="evidence" value="ECO:0007669"/>
    <property type="project" value="InterPro"/>
</dbReference>
<evidence type="ECO:0000313" key="6">
    <source>
        <dbReference type="EMBL" id="MCZ7407352.1"/>
    </source>
</evidence>
<keyword evidence="2" id="KW-0813">Transport</keyword>
<dbReference type="InterPro" id="IPR003593">
    <property type="entry name" value="AAA+_ATPase"/>
</dbReference>
<comment type="similarity">
    <text evidence="1">Belongs to the ABC transporter superfamily.</text>
</comment>
<proteinExistence type="inferred from homology"/>
<sequence>MNILELKNVNKSYDGRKIIDNLTISIPENSLVAITGKSGSGKSTILNMIGLLESIDSGSIKINGNSIPNINSSKATMLRRNTINYLFQSYALISDITVLDNLMVAMEFLDLSKKEKNDKIDKVLKDLDIFILKNKKVNTLSGGEQQRVALARCILKPGNLILADEPTGSLDPKMAEIVFELIKYLRDKYNKTVIIVTHDISLANKADFIVDLSEMKK</sequence>
<dbReference type="CDD" id="cd03255">
    <property type="entry name" value="ABC_MJ0796_LolCDE_FtsE"/>
    <property type="match status" value="1"/>
</dbReference>
<dbReference type="PANTHER" id="PTHR42798">
    <property type="entry name" value="LIPOPROTEIN-RELEASING SYSTEM ATP-BINDING PROTEIN LOLD"/>
    <property type="match status" value="1"/>
</dbReference>
<evidence type="ECO:0000256" key="4">
    <source>
        <dbReference type="ARBA" id="ARBA00022840"/>
    </source>
</evidence>
<accession>A0A9X3HBG5</accession>
<protein>
    <submittedName>
        <fullName evidence="6">ABC transporter ATP-binding protein</fullName>
    </submittedName>
</protein>
<dbReference type="AlphaFoldDB" id="A0A9X3HBG5"/>
<dbReference type="GO" id="GO:0005524">
    <property type="term" value="F:ATP binding"/>
    <property type="evidence" value="ECO:0007669"/>
    <property type="project" value="UniProtKB-KW"/>
</dbReference>
<reference evidence="6" key="1">
    <citation type="submission" date="2022-07" db="EMBL/GenBank/DDBJ databases">
        <title>Parvimonas micra travels from the subgingival sulcus of the human oral cavity to the colorectal adenocarcinoma.</title>
        <authorList>
            <person name="Conde-Perez K."/>
            <person name="Buetas E."/>
            <person name="Aja-Macaya P."/>
            <person name="Martin-De Arribas E."/>
            <person name="Iglesias-Corras I."/>
            <person name="Trigo-Tasende N."/>
            <person name="Nasser-Ali M."/>
            <person name="Estevez L.S."/>
            <person name="Rumbo-Feal S."/>
            <person name="Otero-Alen B."/>
            <person name="Noguera J.F."/>
            <person name="Concha A."/>
            <person name="Pardinas-Lopez S."/>
            <person name="Carda-Dieguez M."/>
            <person name="Gomez-Randulfe I."/>
            <person name="Martinez-Lago N."/>
            <person name="Ladra S."/>
            <person name="Aparicio L.A."/>
            <person name="Bou G."/>
            <person name="Mira A."/>
            <person name="Vallejo J.A."/>
            <person name="Poza M."/>
        </authorList>
    </citation>
    <scope>NUCLEOTIDE SEQUENCE</scope>
    <source>
        <strain evidence="6">PM79KC-AC-4</strain>
    </source>
</reference>
<keyword evidence="3" id="KW-0547">Nucleotide-binding</keyword>
<dbReference type="PROSITE" id="PS50893">
    <property type="entry name" value="ABC_TRANSPORTER_2"/>
    <property type="match status" value="1"/>
</dbReference>
<name>A0A9X3HBG5_9FIRM</name>
<comment type="caution">
    <text evidence="6">The sequence shown here is derived from an EMBL/GenBank/DDBJ whole genome shotgun (WGS) entry which is preliminary data.</text>
</comment>
<evidence type="ECO:0000256" key="3">
    <source>
        <dbReference type="ARBA" id="ARBA00022741"/>
    </source>
</evidence>
<gene>
    <name evidence="6" type="ORF">NND69_03110</name>
</gene>
<dbReference type="PANTHER" id="PTHR42798:SF4">
    <property type="entry name" value="ABC TRANSPORTER DOMAIN-CONTAINING PROTEIN"/>
    <property type="match status" value="1"/>
</dbReference>
<dbReference type="InterPro" id="IPR017871">
    <property type="entry name" value="ABC_transporter-like_CS"/>
</dbReference>
<dbReference type="Pfam" id="PF00005">
    <property type="entry name" value="ABC_tran"/>
    <property type="match status" value="1"/>
</dbReference>
<dbReference type="Proteomes" id="UP001141458">
    <property type="component" value="Unassembled WGS sequence"/>
</dbReference>
<dbReference type="InterPro" id="IPR027417">
    <property type="entry name" value="P-loop_NTPase"/>
</dbReference>
<dbReference type="InterPro" id="IPR017911">
    <property type="entry name" value="MacB-like_ATP-bd"/>
</dbReference>
<evidence type="ECO:0000256" key="1">
    <source>
        <dbReference type="ARBA" id="ARBA00005417"/>
    </source>
</evidence>
<dbReference type="SMART" id="SM00382">
    <property type="entry name" value="AAA"/>
    <property type="match status" value="1"/>
</dbReference>
<evidence type="ECO:0000259" key="5">
    <source>
        <dbReference type="PROSITE" id="PS50893"/>
    </source>
</evidence>
<feature type="domain" description="ABC transporter" evidence="5">
    <location>
        <begin position="4"/>
        <end position="215"/>
    </location>
</feature>
<dbReference type="SUPFAM" id="SSF52540">
    <property type="entry name" value="P-loop containing nucleoside triphosphate hydrolases"/>
    <property type="match status" value="1"/>
</dbReference>